<dbReference type="Gene3D" id="3.40.50.1000">
    <property type="entry name" value="HAD superfamily/HAD-like"/>
    <property type="match status" value="1"/>
</dbReference>
<dbReference type="PANTHER" id="PTHR43434">
    <property type="entry name" value="PHOSPHOGLYCOLATE PHOSPHATASE"/>
    <property type="match status" value="1"/>
</dbReference>
<dbReference type="SFLD" id="SFLDS00003">
    <property type="entry name" value="Haloacid_Dehalogenase"/>
    <property type="match status" value="1"/>
</dbReference>
<dbReference type="STRING" id="1188229.GlitD10_0938"/>
<dbReference type="RefSeq" id="WP_071453866.1">
    <property type="nucleotide sequence ID" value="NZ_CP017675.1"/>
</dbReference>
<dbReference type="GO" id="GO:0008967">
    <property type="term" value="F:phosphoglycolate phosphatase activity"/>
    <property type="evidence" value="ECO:0007669"/>
    <property type="project" value="TreeGrafter"/>
</dbReference>
<dbReference type="InterPro" id="IPR023214">
    <property type="entry name" value="HAD_sf"/>
</dbReference>
<protein>
    <submittedName>
        <fullName evidence="1">Imidazoleglycerol-phosphate dehydratase</fullName>
    </submittedName>
</protein>
<dbReference type="InterPro" id="IPR006439">
    <property type="entry name" value="HAD-SF_hydro_IA"/>
</dbReference>
<keyword evidence="2" id="KW-1185">Reference proteome</keyword>
<proteinExistence type="predicted"/>
<dbReference type="OrthoDB" id="480475at2"/>
<dbReference type="Pfam" id="PF00702">
    <property type="entry name" value="Hydrolase"/>
    <property type="match status" value="1"/>
</dbReference>
<name>A0A1J0ABE7_9CYAN</name>
<dbReference type="Proteomes" id="UP000180235">
    <property type="component" value="Chromosome"/>
</dbReference>
<dbReference type="SUPFAM" id="SSF56784">
    <property type="entry name" value="HAD-like"/>
    <property type="match status" value="1"/>
</dbReference>
<dbReference type="PANTHER" id="PTHR43434:SF1">
    <property type="entry name" value="PHOSPHOGLYCOLATE PHOSPHATASE"/>
    <property type="match status" value="1"/>
</dbReference>
<dbReference type="NCBIfam" id="TIGR01549">
    <property type="entry name" value="HAD-SF-IA-v1"/>
    <property type="match status" value="1"/>
</dbReference>
<dbReference type="SFLD" id="SFLDG01129">
    <property type="entry name" value="C1.5:_HAD__Beta-PGM__Phosphata"/>
    <property type="match status" value="1"/>
</dbReference>
<dbReference type="KEGG" id="glt:GlitD10_0938"/>
<dbReference type="InterPro" id="IPR050155">
    <property type="entry name" value="HAD-like_hydrolase_sf"/>
</dbReference>
<evidence type="ECO:0000313" key="1">
    <source>
        <dbReference type="EMBL" id="APB33256.1"/>
    </source>
</evidence>
<dbReference type="InterPro" id="IPR036412">
    <property type="entry name" value="HAD-like_sf"/>
</dbReference>
<evidence type="ECO:0000313" key="2">
    <source>
        <dbReference type="Proteomes" id="UP000180235"/>
    </source>
</evidence>
<gene>
    <name evidence="1" type="ORF">GlitD10_0938</name>
</gene>
<dbReference type="EMBL" id="CP017675">
    <property type="protein sequence ID" value="APB33256.1"/>
    <property type="molecule type" value="Genomic_DNA"/>
</dbReference>
<dbReference type="NCBIfam" id="TIGR01548">
    <property type="entry name" value="HAD-SF-IA-hyp1"/>
    <property type="match status" value="1"/>
</dbReference>
<reference evidence="1 2" key="1">
    <citation type="submission" date="2016-10" db="EMBL/GenBank/DDBJ databases">
        <title>Description of Gloeomargarita lithophora gen. nov., sp. nov., a thylakoid-bearing basal-branching cyanobacterium with intracellular carbonates, and proposal for Gloeomargaritales ord. nov.</title>
        <authorList>
            <person name="Moreira D."/>
            <person name="Tavera R."/>
            <person name="Benzerara K."/>
            <person name="Skouri-Panet F."/>
            <person name="Couradeau E."/>
            <person name="Gerard E."/>
            <person name="Loussert C."/>
            <person name="Novelo E."/>
            <person name="Zivanovic Y."/>
            <person name="Lopez-Garcia P."/>
        </authorList>
    </citation>
    <scope>NUCLEOTIDE SEQUENCE [LARGE SCALE GENOMIC DNA]</scope>
    <source>
        <strain evidence="1 2">D10</strain>
    </source>
</reference>
<dbReference type="GO" id="GO:0006281">
    <property type="term" value="P:DNA repair"/>
    <property type="evidence" value="ECO:0007669"/>
    <property type="project" value="TreeGrafter"/>
</dbReference>
<sequence length="240" mass="27065">MAKVGVLICDIDGVIRDVRHSYRRAMQATVHHFTNGQYEPTLAQIDQLKSEGHWNNDWLATQELLHRWGRKIPIAAVIEHFQKLYWGDSDQPTGFITQEELLIPTAYFTQLSQRGWQWGFFSGAPRREAQVALDRLGVGFAPLVAMEDAPEKPDPTGLLQLLTGWNCPPRTAVIYAGDTVADMMTVQAARREKPAYHWFACGILPPHVQDVDNYTKTLQKQGADLVLPNLSHLVPESVLI</sequence>
<organism evidence="1 2">
    <name type="scientific">Gloeomargarita lithophora Alchichica-D10</name>
    <dbReference type="NCBI Taxonomy" id="1188229"/>
    <lineage>
        <taxon>Bacteria</taxon>
        <taxon>Bacillati</taxon>
        <taxon>Cyanobacteriota</taxon>
        <taxon>Cyanophyceae</taxon>
        <taxon>Gloeomargaritales</taxon>
        <taxon>Gloeomargaritaceae</taxon>
        <taxon>Gloeomargarita</taxon>
    </lineage>
</organism>
<dbReference type="InterPro" id="IPR006438">
    <property type="entry name" value="HAD-SF_TIGR01548"/>
</dbReference>
<accession>A0A1J0ABE7</accession>
<dbReference type="AlphaFoldDB" id="A0A1J0ABE7"/>